<dbReference type="GO" id="GO:0005524">
    <property type="term" value="F:ATP binding"/>
    <property type="evidence" value="ECO:0007669"/>
    <property type="project" value="UniProtKB-KW"/>
</dbReference>
<evidence type="ECO:0000256" key="2">
    <source>
        <dbReference type="ARBA" id="ARBA00022840"/>
    </source>
</evidence>
<evidence type="ECO:0000259" key="4">
    <source>
        <dbReference type="Pfam" id="PF00004"/>
    </source>
</evidence>
<sequence>MVALWPHELFTISWIDKPLVAEAATYRIGVYMALELGMDSVFEGDSQRLTKVLKGEEKVPVEILKGEEMVPIEIEVIIEDIQRAAVQGQEGAKGNENSLAFSTSSETEMTNEENMVKQHAKVAEEAVSGWEKAEAEALTDTVDEVDSFAVTRDNEMHEATRRILSVLLRQMDLSRRVIAATNTKQDLDPALISRFDSTIFFRLPNQQTRQEIAA</sequence>
<keyword evidence="2 3" id="KW-0067">ATP-binding</keyword>
<dbReference type="InterPro" id="IPR003959">
    <property type="entry name" value="ATPase_AAA_core"/>
</dbReference>
<dbReference type="EMBL" id="JACTNZ010000006">
    <property type="protein sequence ID" value="KAG5542884.1"/>
    <property type="molecule type" value="Genomic_DNA"/>
</dbReference>
<evidence type="ECO:0000313" key="6">
    <source>
        <dbReference type="Proteomes" id="UP000823749"/>
    </source>
</evidence>
<comment type="caution">
    <text evidence="5">The sequence shown here is derived from an EMBL/GenBank/DDBJ whole genome shotgun (WGS) entry which is preliminary data.</text>
</comment>
<dbReference type="PANTHER" id="PTHR23073">
    <property type="entry name" value="26S PROTEASOME REGULATORY SUBUNIT"/>
    <property type="match status" value="1"/>
</dbReference>
<keyword evidence="1 3" id="KW-0547">Nucleotide-binding</keyword>
<dbReference type="Gene3D" id="3.40.50.300">
    <property type="entry name" value="P-loop containing nucleotide triphosphate hydrolases"/>
    <property type="match status" value="1"/>
</dbReference>
<evidence type="ECO:0000256" key="1">
    <source>
        <dbReference type="ARBA" id="ARBA00022741"/>
    </source>
</evidence>
<evidence type="ECO:0000313" key="5">
    <source>
        <dbReference type="EMBL" id="KAG5542884.1"/>
    </source>
</evidence>
<reference evidence="5 6" key="1">
    <citation type="submission" date="2020-08" db="EMBL/GenBank/DDBJ databases">
        <title>Plant Genome Project.</title>
        <authorList>
            <person name="Zhang R.-G."/>
        </authorList>
    </citation>
    <scope>NUCLEOTIDE SEQUENCE [LARGE SCALE GENOMIC DNA]</scope>
    <source>
        <strain evidence="5">WSP0</strain>
        <tissue evidence="5">Leaf</tissue>
    </source>
</reference>
<dbReference type="InterPro" id="IPR003960">
    <property type="entry name" value="ATPase_AAA_CS"/>
</dbReference>
<dbReference type="Proteomes" id="UP000823749">
    <property type="component" value="Chromosome 6"/>
</dbReference>
<dbReference type="SUPFAM" id="SSF52540">
    <property type="entry name" value="P-loop containing nucleoside triphosphate hydrolases"/>
    <property type="match status" value="1"/>
</dbReference>
<proteinExistence type="inferred from homology"/>
<evidence type="ECO:0000256" key="3">
    <source>
        <dbReference type="RuleBase" id="RU003651"/>
    </source>
</evidence>
<comment type="similarity">
    <text evidence="3">Belongs to the AAA ATPase family.</text>
</comment>
<dbReference type="InterPro" id="IPR027417">
    <property type="entry name" value="P-loop_NTPase"/>
</dbReference>
<dbReference type="AlphaFoldDB" id="A0AAV6JTC4"/>
<protein>
    <recommendedName>
        <fullName evidence="4">ATPase AAA-type core domain-containing protein</fullName>
    </recommendedName>
</protein>
<keyword evidence="6" id="KW-1185">Reference proteome</keyword>
<gene>
    <name evidence="5" type="ORF">RHGRI_015841</name>
</gene>
<dbReference type="InterPro" id="IPR050221">
    <property type="entry name" value="26S_Proteasome_ATPase"/>
</dbReference>
<name>A0AAV6JTC4_9ERIC</name>
<accession>A0AAV6JTC4</accession>
<dbReference type="GO" id="GO:0016887">
    <property type="term" value="F:ATP hydrolysis activity"/>
    <property type="evidence" value="ECO:0007669"/>
    <property type="project" value="InterPro"/>
</dbReference>
<feature type="domain" description="ATPase AAA-type core" evidence="4">
    <location>
        <begin position="141"/>
        <end position="202"/>
    </location>
</feature>
<dbReference type="PROSITE" id="PS00674">
    <property type="entry name" value="AAA"/>
    <property type="match status" value="1"/>
</dbReference>
<organism evidence="5 6">
    <name type="scientific">Rhododendron griersonianum</name>
    <dbReference type="NCBI Taxonomy" id="479676"/>
    <lineage>
        <taxon>Eukaryota</taxon>
        <taxon>Viridiplantae</taxon>
        <taxon>Streptophyta</taxon>
        <taxon>Embryophyta</taxon>
        <taxon>Tracheophyta</taxon>
        <taxon>Spermatophyta</taxon>
        <taxon>Magnoliopsida</taxon>
        <taxon>eudicotyledons</taxon>
        <taxon>Gunneridae</taxon>
        <taxon>Pentapetalae</taxon>
        <taxon>asterids</taxon>
        <taxon>Ericales</taxon>
        <taxon>Ericaceae</taxon>
        <taxon>Ericoideae</taxon>
        <taxon>Rhodoreae</taxon>
        <taxon>Rhododendron</taxon>
    </lineage>
</organism>
<dbReference type="Pfam" id="PF00004">
    <property type="entry name" value="AAA"/>
    <property type="match status" value="1"/>
</dbReference>